<accession>A0A853JJI7</accession>
<evidence type="ECO:0000256" key="3">
    <source>
        <dbReference type="ARBA" id="ARBA00022692"/>
    </source>
</evidence>
<feature type="transmembrane region" description="Helical" evidence="6">
    <location>
        <begin position="152"/>
        <end position="176"/>
    </location>
</feature>
<dbReference type="Proteomes" id="UP000586254">
    <property type="component" value="Unassembled WGS sequence"/>
</dbReference>
<feature type="transmembrane region" description="Helical" evidence="6">
    <location>
        <begin position="216"/>
        <end position="234"/>
    </location>
</feature>
<sequence>MKNRIKLFLENFFAYGFINILNKIVPLLMLPIVTRMLPNTSDFGRFDLFNMIINFGSSFAVLGIYDAIFREYFEKDDLQYKMKVTSTGMQIVLLSSFVVMLILIIFNKAFSQIFLGDANSTFIIVTAAIGVFLSANRNIISAPTRMQNRRTIYVVSGLSNSIAYYGLAILLVYIGLGYQGLIYGNLIASLGILLFFWILNKKEFHFKLYDKEIAKTLLKIGLPLLPVFVIYWAFNSTDKIMITHMLDVAQVGIYSIGARVASISQFIYQAFAGGWQYFAFSTMRDDDQVQLTSKIFEYLGIISFLAFIILIPFNQWIFNLLFTGDYTKGAEVFPYLFLSPLLLMLVQTAGNQFLVVKKSFYMTLALAVGVIVNIIMNFFMIRAYGIVGCSLSTLVGYAVSVLMVVIVTSKMKLLKLSKKFVILSVLMTTVVLSLFFKLYWALCILVILALGLILIGYGKDVLRLLKSFKKKGRFLNDQYKNH</sequence>
<feature type="transmembrane region" description="Helical" evidence="6">
    <location>
        <begin position="12"/>
        <end position="33"/>
    </location>
</feature>
<evidence type="ECO:0000256" key="2">
    <source>
        <dbReference type="ARBA" id="ARBA00022475"/>
    </source>
</evidence>
<evidence type="ECO:0000256" key="6">
    <source>
        <dbReference type="SAM" id="Phobius"/>
    </source>
</evidence>
<feature type="transmembrane region" description="Helical" evidence="6">
    <location>
        <begin position="295"/>
        <end position="313"/>
    </location>
</feature>
<feature type="transmembrane region" description="Helical" evidence="6">
    <location>
        <begin position="444"/>
        <end position="465"/>
    </location>
</feature>
<feature type="transmembrane region" description="Helical" evidence="6">
    <location>
        <begin position="333"/>
        <end position="353"/>
    </location>
</feature>
<organism evidence="7 8">
    <name type="scientific">Eubacterium callanderi</name>
    <dbReference type="NCBI Taxonomy" id="53442"/>
    <lineage>
        <taxon>Bacteria</taxon>
        <taxon>Bacillati</taxon>
        <taxon>Bacillota</taxon>
        <taxon>Clostridia</taxon>
        <taxon>Eubacteriales</taxon>
        <taxon>Eubacteriaceae</taxon>
        <taxon>Eubacterium</taxon>
    </lineage>
</organism>
<evidence type="ECO:0000256" key="4">
    <source>
        <dbReference type="ARBA" id="ARBA00022989"/>
    </source>
</evidence>
<feature type="transmembrane region" description="Helical" evidence="6">
    <location>
        <begin position="48"/>
        <end position="68"/>
    </location>
</feature>
<dbReference type="InterPro" id="IPR050833">
    <property type="entry name" value="Poly_Biosynth_Transport"/>
</dbReference>
<comment type="subcellular location">
    <subcellularLocation>
        <location evidence="1">Cell membrane</location>
        <topology evidence="1">Multi-pass membrane protein</topology>
    </subcellularLocation>
</comment>
<dbReference type="PANTHER" id="PTHR30250">
    <property type="entry name" value="PST FAMILY PREDICTED COLANIC ACID TRANSPORTER"/>
    <property type="match status" value="1"/>
</dbReference>
<keyword evidence="4 6" id="KW-1133">Transmembrane helix</keyword>
<keyword evidence="2" id="KW-1003">Cell membrane</keyword>
<proteinExistence type="predicted"/>
<evidence type="ECO:0000313" key="7">
    <source>
        <dbReference type="EMBL" id="NZA37536.1"/>
    </source>
</evidence>
<dbReference type="EMBL" id="JACCKS010000004">
    <property type="protein sequence ID" value="NZA37536.1"/>
    <property type="molecule type" value="Genomic_DNA"/>
</dbReference>
<feature type="transmembrane region" description="Helical" evidence="6">
    <location>
        <begin position="420"/>
        <end position="438"/>
    </location>
</feature>
<evidence type="ECO:0000313" key="8">
    <source>
        <dbReference type="Proteomes" id="UP000586254"/>
    </source>
</evidence>
<feature type="transmembrane region" description="Helical" evidence="6">
    <location>
        <begin position="182"/>
        <end position="200"/>
    </location>
</feature>
<feature type="transmembrane region" description="Helical" evidence="6">
    <location>
        <begin position="360"/>
        <end position="379"/>
    </location>
</feature>
<feature type="transmembrane region" description="Helical" evidence="6">
    <location>
        <begin position="89"/>
        <end position="110"/>
    </location>
</feature>
<dbReference type="GO" id="GO:0005886">
    <property type="term" value="C:plasma membrane"/>
    <property type="evidence" value="ECO:0007669"/>
    <property type="project" value="UniProtKB-SubCell"/>
</dbReference>
<name>A0A853JJI7_9FIRM</name>
<comment type="caution">
    <text evidence="7">The sequence shown here is derived from an EMBL/GenBank/DDBJ whole genome shotgun (WGS) entry which is preliminary data.</text>
</comment>
<dbReference type="AlphaFoldDB" id="A0A853JJI7"/>
<keyword evidence="5 6" id="KW-0472">Membrane</keyword>
<protein>
    <submittedName>
        <fullName evidence="7">Oligosaccharide flippase family protein</fullName>
    </submittedName>
</protein>
<gene>
    <name evidence="7" type="ORF">H0N91_05130</name>
</gene>
<reference evidence="7 8" key="1">
    <citation type="submission" date="2020-07" db="EMBL/GenBank/DDBJ databases">
        <title>Organ Donor 1.</title>
        <authorList>
            <person name="Marsh A.J."/>
            <person name="Azcarate-Peril M.A."/>
        </authorList>
    </citation>
    <scope>NUCLEOTIDE SEQUENCE [LARGE SCALE GENOMIC DNA]</scope>
    <source>
        <strain evidence="7 8">AMC0717</strain>
    </source>
</reference>
<feature type="transmembrane region" description="Helical" evidence="6">
    <location>
        <begin position="385"/>
        <end position="408"/>
    </location>
</feature>
<dbReference type="Pfam" id="PF13440">
    <property type="entry name" value="Polysacc_synt_3"/>
    <property type="match status" value="1"/>
</dbReference>
<feature type="transmembrane region" description="Helical" evidence="6">
    <location>
        <begin position="122"/>
        <end position="140"/>
    </location>
</feature>
<evidence type="ECO:0000256" key="1">
    <source>
        <dbReference type="ARBA" id="ARBA00004651"/>
    </source>
</evidence>
<dbReference type="RefSeq" id="WP_180493063.1">
    <property type="nucleotide sequence ID" value="NZ_JACCKS010000004.1"/>
</dbReference>
<evidence type="ECO:0000256" key="5">
    <source>
        <dbReference type="ARBA" id="ARBA00023136"/>
    </source>
</evidence>
<dbReference type="PANTHER" id="PTHR30250:SF11">
    <property type="entry name" value="O-ANTIGEN TRANSPORTER-RELATED"/>
    <property type="match status" value="1"/>
</dbReference>
<keyword evidence="3 6" id="KW-0812">Transmembrane</keyword>
<feature type="transmembrane region" description="Helical" evidence="6">
    <location>
        <begin position="254"/>
        <end position="275"/>
    </location>
</feature>